<gene>
    <name evidence="1" type="ORF">J2S42_000009</name>
    <name evidence="2" type="ORF">J2S42_008410</name>
</gene>
<proteinExistence type="predicted"/>
<dbReference type="AlphaFoldDB" id="A0AAE3VUK6"/>
<dbReference type="EMBL" id="JAUSUZ010000002">
    <property type="protein sequence ID" value="MDQ0371662.1"/>
    <property type="molecule type" value="Genomic_DNA"/>
</dbReference>
<comment type="caution">
    <text evidence="1">The sequence shown here is derived from an EMBL/GenBank/DDBJ whole genome shotgun (WGS) entry which is preliminary data.</text>
</comment>
<keyword evidence="3" id="KW-1185">Reference proteome</keyword>
<protein>
    <submittedName>
        <fullName evidence="1">Uncharacterized protein</fullName>
    </submittedName>
</protein>
<dbReference type="Proteomes" id="UP001240236">
    <property type="component" value="Unassembled WGS sequence"/>
</dbReference>
<reference evidence="1 3" key="1">
    <citation type="submission" date="2023-07" db="EMBL/GenBank/DDBJ databases">
        <title>Sequencing the genomes of 1000 actinobacteria strains.</title>
        <authorList>
            <person name="Klenk H.-P."/>
        </authorList>
    </citation>
    <scope>NUCLEOTIDE SEQUENCE [LARGE SCALE GENOMIC DNA]</scope>
    <source>
        <strain evidence="1 3">DSM 44709</strain>
    </source>
</reference>
<name>A0AAE3VUK6_9ACTN</name>
<dbReference type="RefSeq" id="WP_307233889.1">
    <property type="nucleotide sequence ID" value="NZ_JAUSUZ010000001.1"/>
</dbReference>
<sequence>MKIVATVTLQVGERVETFTAVTDAPTGPDFWIDARVTLDAAHLQATNWTHDEHLAAHKAARR</sequence>
<dbReference type="EMBL" id="JAUSUZ010000001">
    <property type="protein sequence ID" value="MDQ0363340.1"/>
    <property type="molecule type" value="Genomic_DNA"/>
</dbReference>
<evidence type="ECO:0000313" key="3">
    <source>
        <dbReference type="Proteomes" id="UP001240236"/>
    </source>
</evidence>
<evidence type="ECO:0000313" key="1">
    <source>
        <dbReference type="EMBL" id="MDQ0363340.1"/>
    </source>
</evidence>
<accession>A0AAE3VUK6</accession>
<evidence type="ECO:0000313" key="2">
    <source>
        <dbReference type="EMBL" id="MDQ0371662.1"/>
    </source>
</evidence>
<organism evidence="1 3">
    <name type="scientific">Catenuloplanes indicus</name>
    <dbReference type="NCBI Taxonomy" id="137267"/>
    <lineage>
        <taxon>Bacteria</taxon>
        <taxon>Bacillati</taxon>
        <taxon>Actinomycetota</taxon>
        <taxon>Actinomycetes</taxon>
        <taxon>Micromonosporales</taxon>
        <taxon>Micromonosporaceae</taxon>
        <taxon>Catenuloplanes</taxon>
    </lineage>
</organism>